<protein>
    <recommendedName>
        <fullName evidence="4">Splicing factor 3B subunit 1</fullName>
    </recommendedName>
</protein>
<name>A0ABR2M992_9ASPA</name>
<dbReference type="InterPro" id="IPR016024">
    <property type="entry name" value="ARM-type_fold"/>
</dbReference>
<dbReference type="Proteomes" id="UP001412067">
    <property type="component" value="Unassembled WGS sequence"/>
</dbReference>
<feature type="compositionally biased region" description="Polar residues" evidence="1">
    <location>
        <begin position="1"/>
        <end position="10"/>
    </location>
</feature>
<proteinExistence type="predicted"/>
<feature type="compositionally biased region" description="Basic and acidic residues" evidence="1">
    <location>
        <begin position="91"/>
        <end position="113"/>
    </location>
</feature>
<feature type="region of interest" description="Disordered" evidence="1">
    <location>
        <begin position="1"/>
        <end position="24"/>
    </location>
</feature>
<evidence type="ECO:0000313" key="2">
    <source>
        <dbReference type="EMBL" id="KAK8960169.1"/>
    </source>
</evidence>
<dbReference type="SUPFAM" id="SSF48371">
    <property type="entry name" value="ARM repeat"/>
    <property type="match status" value="1"/>
</dbReference>
<evidence type="ECO:0008006" key="4">
    <source>
        <dbReference type="Google" id="ProtNLM"/>
    </source>
</evidence>
<dbReference type="InterPro" id="IPR038737">
    <property type="entry name" value="SF3b_su1-like"/>
</dbReference>
<feature type="compositionally biased region" description="Polar residues" evidence="1">
    <location>
        <begin position="117"/>
        <end position="127"/>
    </location>
</feature>
<sequence>MEVDRANTNIEVKKSLDEPRKTESVAPLSSVTFDSDLHEENRFEGYMRSIPVNEDEREDDGDAALLFRRRMSSYVGPKPLIDIPGADGEDDSRFKKPSRIMDREDECRRRLDRIISPSGNDPFTSVEITPDASVRTYAEAPLATADDSQKRRNRCDQSQDSDSTSATKKTKSSSDWDAPDSTLGIGRWDATPTPGIGALLNDEEEEQKERRIKRLLLKVMNGTLLQRETALRQLTDKAREFGAGPLFNKILPLLMQPTLGDQERHLLVKVIDRVLYKLGELVRPFVPKILVVAQPLLIDEDYYARFEGRKIISYLSKAAGLATMIAAMRPDIDSIDVYVRNTTARAFSAVASALGIPALLPF</sequence>
<dbReference type="EMBL" id="JBBWWR010000011">
    <property type="protein sequence ID" value="KAK8960169.1"/>
    <property type="molecule type" value="Genomic_DNA"/>
</dbReference>
<feature type="compositionally biased region" description="Basic and acidic residues" evidence="1">
    <location>
        <begin position="147"/>
        <end position="157"/>
    </location>
</feature>
<comment type="caution">
    <text evidence="2">The sequence shown here is derived from an EMBL/GenBank/DDBJ whole genome shotgun (WGS) entry which is preliminary data.</text>
</comment>
<evidence type="ECO:0000256" key="1">
    <source>
        <dbReference type="SAM" id="MobiDB-lite"/>
    </source>
</evidence>
<dbReference type="PANTHER" id="PTHR12097">
    <property type="entry name" value="SPLICING FACTOR 3B, SUBUNIT 1-RELATED"/>
    <property type="match status" value="1"/>
</dbReference>
<feature type="compositionally biased region" description="Basic and acidic residues" evidence="1">
    <location>
        <begin position="11"/>
        <end position="23"/>
    </location>
</feature>
<keyword evidence="3" id="KW-1185">Reference proteome</keyword>
<accession>A0ABR2M992</accession>
<gene>
    <name evidence="2" type="ORF">KSP40_PGU018514</name>
</gene>
<organism evidence="2 3">
    <name type="scientific">Platanthera guangdongensis</name>
    <dbReference type="NCBI Taxonomy" id="2320717"/>
    <lineage>
        <taxon>Eukaryota</taxon>
        <taxon>Viridiplantae</taxon>
        <taxon>Streptophyta</taxon>
        <taxon>Embryophyta</taxon>
        <taxon>Tracheophyta</taxon>
        <taxon>Spermatophyta</taxon>
        <taxon>Magnoliopsida</taxon>
        <taxon>Liliopsida</taxon>
        <taxon>Asparagales</taxon>
        <taxon>Orchidaceae</taxon>
        <taxon>Orchidoideae</taxon>
        <taxon>Orchideae</taxon>
        <taxon>Orchidinae</taxon>
        <taxon>Platanthera</taxon>
    </lineage>
</organism>
<feature type="region of interest" description="Disordered" evidence="1">
    <location>
        <begin position="76"/>
        <end position="204"/>
    </location>
</feature>
<feature type="compositionally biased region" description="Low complexity" evidence="1">
    <location>
        <begin position="158"/>
        <end position="167"/>
    </location>
</feature>
<evidence type="ECO:0000313" key="3">
    <source>
        <dbReference type="Proteomes" id="UP001412067"/>
    </source>
</evidence>
<reference evidence="2 3" key="1">
    <citation type="journal article" date="2022" name="Nat. Plants">
        <title>Genomes of leafy and leafless Platanthera orchids illuminate the evolution of mycoheterotrophy.</title>
        <authorList>
            <person name="Li M.H."/>
            <person name="Liu K.W."/>
            <person name="Li Z."/>
            <person name="Lu H.C."/>
            <person name="Ye Q.L."/>
            <person name="Zhang D."/>
            <person name="Wang J.Y."/>
            <person name="Li Y.F."/>
            <person name="Zhong Z.M."/>
            <person name="Liu X."/>
            <person name="Yu X."/>
            <person name="Liu D.K."/>
            <person name="Tu X.D."/>
            <person name="Liu B."/>
            <person name="Hao Y."/>
            <person name="Liao X.Y."/>
            <person name="Jiang Y.T."/>
            <person name="Sun W.H."/>
            <person name="Chen J."/>
            <person name="Chen Y.Q."/>
            <person name="Ai Y."/>
            <person name="Zhai J.W."/>
            <person name="Wu S.S."/>
            <person name="Zhou Z."/>
            <person name="Hsiao Y.Y."/>
            <person name="Wu W.L."/>
            <person name="Chen Y.Y."/>
            <person name="Lin Y.F."/>
            <person name="Hsu J.L."/>
            <person name="Li C.Y."/>
            <person name="Wang Z.W."/>
            <person name="Zhao X."/>
            <person name="Zhong W.Y."/>
            <person name="Ma X.K."/>
            <person name="Ma L."/>
            <person name="Huang J."/>
            <person name="Chen G.Z."/>
            <person name="Huang M.Z."/>
            <person name="Huang L."/>
            <person name="Peng D.H."/>
            <person name="Luo Y.B."/>
            <person name="Zou S.Q."/>
            <person name="Chen S.P."/>
            <person name="Lan S."/>
            <person name="Tsai W.C."/>
            <person name="Van de Peer Y."/>
            <person name="Liu Z.J."/>
        </authorList>
    </citation>
    <scope>NUCLEOTIDE SEQUENCE [LARGE SCALE GENOMIC DNA]</scope>
    <source>
        <strain evidence="2">Lor288</strain>
    </source>
</reference>